<sequence>MIKTLQNKNIGLIKNVFLFSFIVTYLNVQAQQNDTITNSIIKNVNCQQFTINDNLSYQYSKPKFFDFITKEPHDFGLMGSMLIQRSNLIWFGVSVTATVALLPADQKITNSSRNYGQQIGFPESHNYSGAIKMYPKNINSAIYRIGNGFTALLVGGGLLTYGLINNNYRAIHTTSELLEGLITSGLLVQPFKRLTGRESPDVAAISGVNGGNWQFAPSFAAYQKHTPTYDAMPSGHITTLMTTVMILSENYKEVKWIKPVGFGLMGLMGFEMLQSKVHWASDFPIAIFMGYIIGKSIVKSRITEIKKTEVSDVKAFQPKFHYSFSSNQSYTLAGVNMVY</sequence>
<keyword evidence="1" id="KW-0472">Membrane</keyword>
<feature type="chain" id="PRO_5020639177" evidence="2">
    <location>
        <begin position="31"/>
        <end position="339"/>
    </location>
</feature>
<evidence type="ECO:0000256" key="2">
    <source>
        <dbReference type="SAM" id="SignalP"/>
    </source>
</evidence>
<dbReference type="InterPro" id="IPR036938">
    <property type="entry name" value="PAP2/HPO_sf"/>
</dbReference>
<dbReference type="AlphaFoldDB" id="A0A4V2YZ69"/>
<keyword evidence="5" id="KW-1185">Reference proteome</keyword>
<evidence type="ECO:0000313" key="5">
    <source>
        <dbReference type="Proteomes" id="UP000295479"/>
    </source>
</evidence>
<dbReference type="Pfam" id="PF01569">
    <property type="entry name" value="PAP2"/>
    <property type="match status" value="1"/>
</dbReference>
<keyword evidence="1" id="KW-0812">Transmembrane</keyword>
<proteinExistence type="predicted"/>
<dbReference type="RefSeq" id="WP_132006554.1">
    <property type="nucleotide sequence ID" value="NZ_SMFK01000008.1"/>
</dbReference>
<protein>
    <submittedName>
        <fullName evidence="4">Phosphatase PAP2 family protein</fullName>
    </submittedName>
</protein>
<gene>
    <name evidence="4" type="ORF">E0F76_12670</name>
</gene>
<evidence type="ECO:0000259" key="3">
    <source>
        <dbReference type="Pfam" id="PF01569"/>
    </source>
</evidence>
<name>A0A4V2YZ69_9FLAO</name>
<dbReference type="EMBL" id="SMFK01000008">
    <property type="protein sequence ID" value="TDD95957.1"/>
    <property type="molecule type" value="Genomic_DNA"/>
</dbReference>
<dbReference type="SUPFAM" id="SSF48317">
    <property type="entry name" value="Acid phosphatase/Vanadium-dependent haloperoxidase"/>
    <property type="match status" value="1"/>
</dbReference>
<accession>A0A4V2YZ69</accession>
<feature type="signal peptide" evidence="2">
    <location>
        <begin position="1"/>
        <end position="30"/>
    </location>
</feature>
<evidence type="ECO:0000256" key="1">
    <source>
        <dbReference type="SAM" id="Phobius"/>
    </source>
</evidence>
<organism evidence="4 5">
    <name type="scientific">Flavobacterium cellulosilyticum</name>
    <dbReference type="NCBI Taxonomy" id="2541731"/>
    <lineage>
        <taxon>Bacteria</taxon>
        <taxon>Pseudomonadati</taxon>
        <taxon>Bacteroidota</taxon>
        <taxon>Flavobacteriia</taxon>
        <taxon>Flavobacteriales</taxon>
        <taxon>Flavobacteriaceae</taxon>
        <taxon>Flavobacterium</taxon>
    </lineage>
</organism>
<evidence type="ECO:0000313" key="4">
    <source>
        <dbReference type="EMBL" id="TDD95957.1"/>
    </source>
</evidence>
<dbReference type="OrthoDB" id="1429467at2"/>
<dbReference type="CDD" id="cd01610">
    <property type="entry name" value="PAP2_like"/>
    <property type="match status" value="1"/>
</dbReference>
<feature type="transmembrane region" description="Helical" evidence="1">
    <location>
        <begin position="141"/>
        <end position="164"/>
    </location>
</feature>
<feature type="transmembrane region" description="Helical" evidence="1">
    <location>
        <begin position="87"/>
        <end position="104"/>
    </location>
</feature>
<keyword evidence="2" id="KW-0732">Signal</keyword>
<dbReference type="InterPro" id="IPR000326">
    <property type="entry name" value="PAP2/HPO"/>
</dbReference>
<dbReference type="Proteomes" id="UP000295479">
    <property type="component" value="Unassembled WGS sequence"/>
</dbReference>
<reference evidence="4 5" key="1">
    <citation type="submission" date="2019-03" db="EMBL/GenBank/DDBJ databases">
        <title>Flavobacterium AR-3-4 sp. nov. isolated from arctic soil.</title>
        <authorList>
            <person name="Chaudhary D.K."/>
        </authorList>
    </citation>
    <scope>NUCLEOTIDE SEQUENCE [LARGE SCALE GENOMIC DNA]</scope>
    <source>
        <strain evidence="4 5">AR-3-4</strain>
    </source>
</reference>
<keyword evidence="1" id="KW-1133">Transmembrane helix</keyword>
<comment type="caution">
    <text evidence="4">The sequence shown here is derived from an EMBL/GenBank/DDBJ whole genome shotgun (WGS) entry which is preliminary data.</text>
</comment>
<feature type="domain" description="Phosphatidic acid phosphatase type 2/haloperoxidase" evidence="3">
    <location>
        <begin position="177"/>
        <end position="299"/>
    </location>
</feature>